<evidence type="ECO:0000313" key="1">
    <source>
        <dbReference type="EMBL" id="GIY23640.1"/>
    </source>
</evidence>
<comment type="caution">
    <text evidence="1">The sequence shown here is derived from an EMBL/GenBank/DDBJ whole genome shotgun (WGS) entry which is preliminary data.</text>
</comment>
<accession>A0AAV4RPH5</accession>
<name>A0AAV4RPH5_CAEEX</name>
<dbReference type="EMBL" id="BPLR01008297">
    <property type="protein sequence ID" value="GIY23640.1"/>
    <property type="molecule type" value="Genomic_DNA"/>
</dbReference>
<proteinExistence type="predicted"/>
<gene>
    <name evidence="1" type="primary">Wdr27</name>
    <name evidence="1" type="ORF">CEXT_554231</name>
</gene>
<sequence>MMCFLGIEDNFLKTWNFKTNEVTTKLSISTGFPTAICVHNKNAIIIIAQQLKFDSNEEDDYDIDGTKAPIGLLRSGVVFYNSALSEVNVILTPVLVNSLILLKLSLNDVIQSKLTLSNSDIDDEKLVLTFLSSEHAEKGESLLISKIKKTKPKKKKKKAISALNLPVTFHSNIKSSGYGNIQKSVKLFQPQIPKRQK</sequence>
<dbReference type="Proteomes" id="UP001054945">
    <property type="component" value="Unassembled WGS sequence"/>
</dbReference>
<reference evidence="1 2" key="1">
    <citation type="submission" date="2021-06" db="EMBL/GenBank/DDBJ databases">
        <title>Caerostris extrusa draft genome.</title>
        <authorList>
            <person name="Kono N."/>
            <person name="Arakawa K."/>
        </authorList>
    </citation>
    <scope>NUCLEOTIDE SEQUENCE [LARGE SCALE GENOMIC DNA]</scope>
</reference>
<dbReference type="AlphaFoldDB" id="A0AAV4RPH5"/>
<protein>
    <submittedName>
        <fullName evidence="1">WD repeat-containing protein 27</fullName>
    </submittedName>
</protein>
<keyword evidence="2" id="KW-1185">Reference proteome</keyword>
<organism evidence="1 2">
    <name type="scientific">Caerostris extrusa</name>
    <name type="common">Bark spider</name>
    <name type="synonym">Caerostris bankana</name>
    <dbReference type="NCBI Taxonomy" id="172846"/>
    <lineage>
        <taxon>Eukaryota</taxon>
        <taxon>Metazoa</taxon>
        <taxon>Ecdysozoa</taxon>
        <taxon>Arthropoda</taxon>
        <taxon>Chelicerata</taxon>
        <taxon>Arachnida</taxon>
        <taxon>Araneae</taxon>
        <taxon>Araneomorphae</taxon>
        <taxon>Entelegynae</taxon>
        <taxon>Araneoidea</taxon>
        <taxon>Araneidae</taxon>
        <taxon>Caerostris</taxon>
    </lineage>
</organism>
<evidence type="ECO:0000313" key="2">
    <source>
        <dbReference type="Proteomes" id="UP001054945"/>
    </source>
</evidence>